<evidence type="ECO:0000256" key="2">
    <source>
        <dbReference type="RuleBase" id="RU362039"/>
    </source>
</evidence>
<dbReference type="Proteomes" id="UP001215087">
    <property type="component" value="Unassembled WGS sequence"/>
</dbReference>
<dbReference type="Gene3D" id="3.60.21.10">
    <property type="match status" value="1"/>
</dbReference>
<protein>
    <recommendedName>
        <fullName evidence="2">Phosphoesterase</fullName>
        <ecNumber evidence="2">3.1.4.-</ecNumber>
    </recommendedName>
</protein>
<evidence type="ECO:0000256" key="1">
    <source>
        <dbReference type="ARBA" id="ARBA00008950"/>
    </source>
</evidence>
<dbReference type="NCBIfam" id="TIGR00040">
    <property type="entry name" value="yfcE"/>
    <property type="match status" value="1"/>
</dbReference>
<dbReference type="GeneID" id="68362288"/>
<dbReference type="RefSeq" id="WP_013379281.1">
    <property type="nucleotide sequence ID" value="NZ_JAJCLO010000004.1"/>
</dbReference>
<evidence type="ECO:0000313" key="5">
    <source>
        <dbReference type="EMBL" id="VYU43307.1"/>
    </source>
</evidence>
<proteinExistence type="inferred from homology"/>
<dbReference type="AlphaFoldDB" id="A0A6N3EXM3"/>
<sequence length="166" mass="18416">MRIGLVSDSHGNLGDLERAVSQMGRVEAIFHMGDYVDDALQIKHWTSVPVFAAKGNMDVYSQEGHLFIKTELGGKVILACHGHTLHVKNEYSTLRYKALEENADIVLFGHTHIPMIDQDDGLLMMNPGSVSLPHFGKEKTFGILTIENESVSGEIIPLMSEENRTL</sequence>
<dbReference type="InterPro" id="IPR024654">
    <property type="entry name" value="Calcineurin-like_PHP_lpxH"/>
</dbReference>
<evidence type="ECO:0000313" key="6">
    <source>
        <dbReference type="Proteomes" id="UP001215087"/>
    </source>
</evidence>
<dbReference type="InterPro" id="IPR000979">
    <property type="entry name" value="Phosphodiesterase_MJ0936/Vps29"/>
</dbReference>
<dbReference type="EC" id="3.1.4.-" evidence="2"/>
<keyword evidence="2" id="KW-0479">Metal-binding</keyword>
<dbReference type="PANTHER" id="PTHR11124">
    <property type="entry name" value="VACUOLAR SORTING PROTEIN VPS29"/>
    <property type="match status" value="1"/>
</dbReference>
<dbReference type="Pfam" id="PF12850">
    <property type="entry name" value="Metallophos_2"/>
    <property type="match status" value="1"/>
</dbReference>
<name>A0A6N3EXM3_EUBLI</name>
<dbReference type="InterPro" id="IPR029052">
    <property type="entry name" value="Metallo-depent_PP-like"/>
</dbReference>
<comment type="cofactor">
    <cofactor evidence="2">
        <name>a divalent metal cation</name>
        <dbReference type="ChEBI" id="CHEBI:60240"/>
    </cofactor>
</comment>
<dbReference type="EMBL" id="CACRTR010000012">
    <property type="protein sequence ID" value="VYU43307.1"/>
    <property type="molecule type" value="Genomic_DNA"/>
</dbReference>
<reference evidence="4 6" key="2">
    <citation type="submission" date="2023-02" db="EMBL/GenBank/DDBJ databases">
        <title>Comparative genome analysis of Eubacterium limosum species.</title>
        <authorList>
            <person name="Bak J.E."/>
        </authorList>
    </citation>
    <scope>NUCLEOTIDE SEQUENCE [LARGE SCALE GENOMIC DNA]</scope>
    <source>
        <strain evidence="4 6">KGMB01548</strain>
    </source>
</reference>
<feature type="domain" description="Calcineurin-like phosphoesterase" evidence="3">
    <location>
        <begin position="1"/>
        <end position="148"/>
    </location>
</feature>
<gene>
    <name evidence="5" type="ORF">ELLFYP34_00122</name>
    <name evidence="4" type="ORF">PTZ04_10745</name>
</gene>
<evidence type="ECO:0000259" key="3">
    <source>
        <dbReference type="Pfam" id="PF12850"/>
    </source>
</evidence>
<evidence type="ECO:0000313" key="4">
    <source>
        <dbReference type="EMBL" id="MDE1470730.1"/>
    </source>
</evidence>
<organism evidence="5">
    <name type="scientific">Eubacterium limosum</name>
    <dbReference type="NCBI Taxonomy" id="1736"/>
    <lineage>
        <taxon>Bacteria</taxon>
        <taxon>Bacillati</taxon>
        <taxon>Bacillota</taxon>
        <taxon>Clostridia</taxon>
        <taxon>Eubacteriales</taxon>
        <taxon>Eubacteriaceae</taxon>
        <taxon>Eubacterium</taxon>
    </lineage>
</organism>
<dbReference type="SUPFAM" id="SSF56300">
    <property type="entry name" value="Metallo-dependent phosphatases"/>
    <property type="match status" value="1"/>
</dbReference>
<keyword evidence="6" id="KW-1185">Reference proteome</keyword>
<dbReference type="EMBL" id="JAQSVD010000005">
    <property type="protein sequence ID" value="MDE1470730.1"/>
    <property type="molecule type" value="Genomic_DNA"/>
</dbReference>
<dbReference type="GO" id="GO:0016787">
    <property type="term" value="F:hydrolase activity"/>
    <property type="evidence" value="ECO:0007669"/>
    <property type="project" value="UniProtKB-UniRule"/>
</dbReference>
<comment type="similarity">
    <text evidence="1 2">Belongs to the metallophosphoesterase superfamily. YfcE family.</text>
</comment>
<dbReference type="GO" id="GO:0046872">
    <property type="term" value="F:metal ion binding"/>
    <property type="evidence" value="ECO:0007669"/>
    <property type="project" value="UniProtKB-KW"/>
</dbReference>
<reference evidence="5" key="1">
    <citation type="submission" date="2019-11" db="EMBL/GenBank/DDBJ databases">
        <authorList>
            <person name="Feng L."/>
        </authorList>
    </citation>
    <scope>NUCLEOTIDE SEQUENCE</scope>
    <source>
        <strain evidence="5">ElimosumLFYP34</strain>
    </source>
</reference>
<accession>A0A6N3EXM3</accession>